<accession>A0A0A9DAD1</accession>
<evidence type="ECO:0000313" key="1">
    <source>
        <dbReference type="EMBL" id="JAD82590.1"/>
    </source>
</evidence>
<name>A0A0A9DAD1_ARUDO</name>
<organism evidence="1">
    <name type="scientific">Arundo donax</name>
    <name type="common">Giant reed</name>
    <name type="synonym">Donax arundinaceus</name>
    <dbReference type="NCBI Taxonomy" id="35708"/>
    <lineage>
        <taxon>Eukaryota</taxon>
        <taxon>Viridiplantae</taxon>
        <taxon>Streptophyta</taxon>
        <taxon>Embryophyta</taxon>
        <taxon>Tracheophyta</taxon>
        <taxon>Spermatophyta</taxon>
        <taxon>Magnoliopsida</taxon>
        <taxon>Liliopsida</taxon>
        <taxon>Poales</taxon>
        <taxon>Poaceae</taxon>
        <taxon>PACMAD clade</taxon>
        <taxon>Arundinoideae</taxon>
        <taxon>Arundineae</taxon>
        <taxon>Arundo</taxon>
    </lineage>
</organism>
<dbReference type="AlphaFoldDB" id="A0A0A9DAD1"/>
<protein>
    <submittedName>
        <fullName evidence="1">Uncharacterized protein</fullName>
    </submittedName>
</protein>
<reference evidence="1" key="2">
    <citation type="journal article" date="2015" name="Data Brief">
        <title>Shoot transcriptome of the giant reed, Arundo donax.</title>
        <authorList>
            <person name="Barrero R.A."/>
            <person name="Guerrero F.D."/>
            <person name="Moolhuijzen P."/>
            <person name="Goolsby J.A."/>
            <person name="Tidwell J."/>
            <person name="Bellgard S.E."/>
            <person name="Bellgard M.I."/>
        </authorList>
    </citation>
    <scope>NUCLEOTIDE SEQUENCE</scope>
    <source>
        <tissue evidence="1">Shoot tissue taken approximately 20 cm above the soil surface</tissue>
    </source>
</reference>
<dbReference type="EMBL" id="GBRH01215305">
    <property type="protein sequence ID" value="JAD82590.1"/>
    <property type="molecule type" value="Transcribed_RNA"/>
</dbReference>
<reference evidence="1" key="1">
    <citation type="submission" date="2014-09" db="EMBL/GenBank/DDBJ databases">
        <authorList>
            <person name="Magalhaes I.L.F."/>
            <person name="Oliveira U."/>
            <person name="Santos F.R."/>
            <person name="Vidigal T.H.D.A."/>
            <person name="Brescovit A.D."/>
            <person name="Santos A.J."/>
        </authorList>
    </citation>
    <scope>NUCLEOTIDE SEQUENCE</scope>
    <source>
        <tissue evidence="1">Shoot tissue taken approximately 20 cm above the soil surface</tissue>
    </source>
</reference>
<sequence>MANQSGIRTDEQFGGSIRPLLGEIDLRSSGTSELGRALLVRLQGVAPTDQCVVIKNETAGIDWTSPKVLDVEIERLHDTSREKNSGAGWPFLGFGRGAGLAGDEHAGAGALTLDAGRGEEHGAHAGRRRRSLLLRLLKRGERGRVEAKWRTKAGGLLSTALVRAPRRRCRRGELPLLLEVLMLLQGMKTSRLNLLLELIPRIAVDADGLGIRTRRRWLPRQRHDGVTLMGSRVLGHGDAVRAEAGHLPGRRVQQVPGISRRLLQWRRRRRADLRRHAVGAVLPRSRQPAQRGLRRTGHQLRLWRRVLSVAVATEEARHAAREPAEPFLLVALALGRDRRLLLLGKEVVIQELIREPELRVGEGALLRHSAQENTPLHAWSGRPRT</sequence>
<proteinExistence type="predicted"/>